<gene>
    <name evidence="12" type="primary">tig</name>
    <name evidence="16" type="ORF">C1949_11760</name>
</gene>
<organism evidence="16 17">
    <name type="scientific">Halopseudomonas oceani</name>
    <dbReference type="NCBI Taxonomy" id="1708783"/>
    <lineage>
        <taxon>Bacteria</taxon>
        <taxon>Pseudomonadati</taxon>
        <taxon>Pseudomonadota</taxon>
        <taxon>Gammaproteobacteria</taxon>
        <taxon>Pseudomonadales</taxon>
        <taxon>Pseudomonadaceae</taxon>
        <taxon>Halopseudomonas</taxon>
    </lineage>
</organism>
<sequence>MQVSVETTSGLERRMTVGIPADRIENEVNKRLQQTAKRARVDGFRPGKVPMSVIRKRFGASAHQEVIGEVIQSSFYEAVMQEKLNPAGAPSVEPKSMEAGKDFEYIATFEVYPEVTLAGFETISVERPESEVTDADVDTMLETLRKQNTRFEAVERAAENGDQVTIDFVGKIDGEVFQGGTANGTNLVLGSGRMIPGFEEGLVGAKAGDSLTLNVTFPEDYQNLDLAGKAAEFETTVQAVAAPALPELNDEFFAQFGVNEGGLEGFRAEVRKNMERELRQAIKTKVKGQVMDGLLNTNTVEVPKALISTEIDRLREQAVQQFGGANIQASQLPAELFEEQAKRRVSLGLIVAEVVKQNDIKPDNDRVRAMVEELASAYQEPEQVINWYYQNEQQLGEIQSVVLEEQVVDTVLQKAQVTDKKVAYEEAVKPAQPAQVEAGEAEEAQAGE</sequence>
<evidence type="ECO:0000256" key="13">
    <source>
        <dbReference type="PROSITE-ProRule" id="PRU00277"/>
    </source>
</evidence>
<dbReference type="PANTHER" id="PTHR30560:SF3">
    <property type="entry name" value="TRIGGER FACTOR-LIKE PROTEIN TIG, CHLOROPLASTIC"/>
    <property type="match status" value="1"/>
</dbReference>
<proteinExistence type="inferred from homology"/>
<dbReference type="Pfam" id="PF00254">
    <property type="entry name" value="FKBP_C"/>
    <property type="match status" value="1"/>
</dbReference>
<evidence type="ECO:0000256" key="6">
    <source>
        <dbReference type="ARBA" id="ARBA00022618"/>
    </source>
</evidence>
<dbReference type="PROSITE" id="PS50059">
    <property type="entry name" value="FKBP_PPIASE"/>
    <property type="match status" value="1"/>
</dbReference>
<dbReference type="Gene3D" id="1.10.3120.10">
    <property type="entry name" value="Trigger factor, C-terminal domain"/>
    <property type="match status" value="1"/>
</dbReference>
<dbReference type="OrthoDB" id="9767721at2"/>
<dbReference type="EMBL" id="PPSK01000010">
    <property type="protein sequence ID" value="POB03035.1"/>
    <property type="molecule type" value="Genomic_DNA"/>
</dbReference>
<dbReference type="PANTHER" id="PTHR30560">
    <property type="entry name" value="TRIGGER FACTOR CHAPERONE AND PEPTIDYL-PROLYL CIS/TRANS ISOMERASE"/>
    <property type="match status" value="1"/>
</dbReference>
<comment type="function">
    <text evidence="12">Involved in protein export. Acts as a chaperone by maintaining the newly synthesized protein in an open conformation. Functions as a peptidyl-prolyl cis-trans isomerase.</text>
</comment>
<dbReference type="NCBIfam" id="TIGR00115">
    <property type="entry name" value="tig"/>
    <property type="match status" value="1"/>
</dbReference>
<dbReference type="EC" id="5.2.1.8" evidence="3 12"/>
<dbReference type="Pfam" id="PF05697">
    <property type="entry name" value="Trigger_N"/>
    <property type="match status" value="1"/>
</dbReference>
<dbReference type="GO" id="GO:0043335">
    <property type="term" value="P:protein unfolding"/>
    <property type="evidence" value="ECO:0007669"/>
    <property type="project" value="TreeGrafter"/>
</dbReference>
<comment type="similarity">
    <text evidence="2 12 14">Belongs to the FKBP-type PPIase family. Tig subfamily.</text>
</comment>
<dbReference type="InterPro" id="IPR008880">
    <property type="entry name" value="Trigger_fac_C"/>
</dbReference>
<comment type="subcellular location">
    <subcellularLocation>
        <location evidence="12">Cytoplasm</location>
    </subcellularLocation>
    <text evidence="12">About half TF is bound to the ribosome near the polypeptide exit tunnel while the other half is free in the cytoplasm.</text>
</comment>
<dbReference type="InterPro" id="IPR046357">
    <property type="entry name" value="PPIase_dom_sf"/>
</dbReference>
<evidence type="ECO:0000256" key="9">
    <source>
        <dbReference type="ARBA" id="ARBA00023235"/>
    </source>
</evidence>
<dbReference type="Pfam" id="PF05698">
    <property type="entry name" value="Trigger_C"/>
    <property type="match status" value="1"/>
</dbReference>
<accession>A0A2P4EUB6</accession>
<keyword evidence="9 12" id="KW-0413">Isomerase</keyword>
<evidence type="ECO:0000256" key="7">
    <source>
        <dbReference type="ARBA" id="ARBA00023110"/>
    </source>
</evidence>
<dbReference type="GO" id="GO:0044183">
    <property type="term" value="F:protein folding chaperone"/>
    <property type="evidence" value="ECO:0007669"/>
    <property type="project" value="TreeGrafter"/>
</dbReference>
<evidence type="ECO:0000313" key="17">
    <source>
        <dbReference type="Proteomes" id="UP000243451"/>
    </source>
</evidence>
<keyword evidence="10 12" id="KW-0131">Cell cycle</keyword>
<dbReference type="GO" id="GO:0043022">
    <property type="term" value="F:ribosome binding"/>
    <property type="evidence" value="ECO:0007669"/>
    <property type="project" value="TreeGrafter"/>
</dbReference>
<dbReference type="GO" id="GO:0051301">
    <property type="term" value="P:cell division"/>
    <property type="evidence" value="ECO:0007669"/>
    <property type="project" value="UniProtKB-KW"/>
</dbReference>
<evidence type="ECO:0000256" key="5">
    <source>
        <dbReference type="ARBA" id="ARBA00022490"/>
    </source>
</evidence>
<evidence type="ECO:0000256" key="10">
    <source>
        <dbReference type="ARBA" id="ARBA00023306"/>
    </source>
</evidence>
<protein>
    <recommendedName>
        <fullName evidence="4 12">Trigger factor</fullName>
        <shortName evidence="12">TF</shortName>
        <ecNumber evidence="3 12">5.2.1.8</ecNumber>
    </recommendedName>
    <alternativeName>
        <fullName evidence="11 12">PPIase</fullName>
    </alternativeName>
</protein>
<dbReference type="InterPro" id="IPR027304">
    <property type="entry name" value="Trigger_fact/SurA_dom_sf"/>
</dbReference>
<evidence type="ECO:0000256" key="3">
    <source>
        <dbReference type="ARBA" id="ARBA00013194"/>
    </source>
</evidence>
<dbReference type="HAMAP" id="MF_00303">
    <property type="entry name" value="Trigger_factor_Tig"/>
    <property type="match status" value="1"/>
</dbReference>
<reference evidence="16 17" key="1">
    <citation type="submission" date="2018-01" db="EMBL/GenBank/DDBJ databases">
        <title>Draft genome of the type strain Pseudomonas oceani DSM 100277 isolated from the deep water in Okinawa trough, northwestern Pacific Ocean.</title>
        <authorList>
            <person name="Gomila M."/>
            <person name="Mulet M."/>
            <person name="Garcia-Valdes E."/>
            <person name="Lalucat J."/>
        </authorList>
    </citation>
    <scope>NUCLEOTIDE SEQUENCE [LARGE SCALE GENOMIC DNA]</scope>
    <source>
        <strain evidence="16 17">DSM 100277</strain>
    </source>
</reference>
<dbReference type="Gene3D" id="3.10.50.40">
    <property type="match status" value="1"/>
</dbReference>
<evidence type="ECO:0000256" key="11">
    <source>
        <dbReference type="ARBA" id="ARBA00029986"/>
    </source>
</evidence>
<evidence type="ECO:0000259" key="15">
    <source>
        <dbReference type="PROSITE" id="PS50059"/>
    </source>
</evidence>
<dbReference type="SUPFAM" id="SSF109998">
    <property type="entry name" value="Triger factor/SurA peptide-binding domain-like"/>
    <property type="match status" value="1"/>
</dbReference>
<keyword evidence="8 12" id="KW-0143">Chaperone</keyword>
<dbReference type="PIRSF" id="PIRSF003095">
    <property type="entry name" value="Trigger_factor"/>
    <property type="match status" value="1"/>
</dbReference>
<dbReference type="Gene3D" id="3.30.70.1050">
    <property type="entry name" value="Trigger factor ribosome-binding domain"/>
    <property type="match status" value="1"/>
</dbReference>
<evidence type="ECO:0000256" key="8">
    <source>
        <dbReference type="ARBA" id="ARBA00023186"/>
    </source>
</evidence>
<evidence type="ECO:0000256" key="1">
    <source>
        <dbReference type="ARBA" id="ARBA00000971"/>
    </source>
</evidence>
<evidence type="ECO:0000256" key="2">
    <source>
        <dbReference type="ARBA" id="ARBA00005464"/>
    </source>
</evidence>
<dbReference type="SUPFAM" id="SSF54534">
    <property type="entry name" value="FKBP-like"/>
    <property type="match status" value="1"/>
</dbReference>
<comment type="domain">
    <text evidence="12">Consists of 3 domains; the N-terminus binds the ribosome, the middle domain has PPIase activity, while the C-terminus has intrinsic chaperone activity on its own.</text>
</comment>
<evidence type="ECO:0000256" key="4">
    <source>
        <dbReference type="ARBA" id="ARBA00016902"/>
    </source>
</evidence>
<dbReference type="GO" id="GO:0051083">
    <property type="term" value="P:'de novo' cotranslational protein folding"/>
    <property type="evidence" value="ECO:0007669"/>
    <property type="project" value="TreeGrafter"/>
</dbReference>
<dbReference type="InterPro" id="IPR005215">
    <property type="entry name" value="Trig_fac"/>
</dbReference>
<dbReference type="FunFam" id="3.30.70.1050:FF:000001">
    <property type="entry name" value="Trigger factor"/>
    <property type="match status" value="1"/>
</dbReference>
<dbReference type="InterPro" id="IPR008881">
    <property type="entry name" value="Trigger_fac_ribosome-bd_bac"/>
</dbReference>
<dbReference type="InterPro" id="IPR036611">
    <property type="entry name" value="Trigger_fac_ribosome-bd_sf"/>
</dbReference>
<dbReference type="GO" id="GO:0003755">
    <property type="term" value="F:peptidyl-prolyl cis-trans isomerase activity"/>
    <property type="evidence" value="ECO:0007669"/>
    <property type="project" value="UniProtKB-UniRule"/>
</dbReference>
<dbReference type="FunFam" id="3.10.50.40:FF:000001">
    <property type="entry name" value="Trigger factor"/>
    <property type="match status" value="1"/>
</dbReference>
<keyword evidence="17" id="KW-1185">Reference proteome</keyword>
<dbReference type="Proteomes" id="UP000243451">
    <property type="component" value="Unassembled WGS sequence"/>
</dbReference>
<dbReference type="AlphaFoldDB" id="A0A2P4EUB6"/>
<feature type="domain" description="PPIase FKBP-type" evidence="15">
    <location>
        <begin position="161"/>
        <end position="221"/>
    </location>
</feature>
<dbReference type="InterPro" id="IPR037041">
    <property type="entry name" value="Trigger_fac_C_sf"/>
</dbReference>
<evidence type="ECO:0000256" key="14">
    <source>
        <dbReference type="RuleBase" id="RU003914"/>
    </source>
</evidence>
<comment type="catalytic activity">
    <reaction evidence="1 12 13">
        <text>[protein]-peptidylproline (omega=180) = [protein]-peptidylproline (omega=0)</text>
        <dbReference type="Rhea" id="RHEA:16237"/>
        <dbReference type="Rhea" id="RHEA-COMP:10747"/>
        <dbReference type="Rhea" id="RHEA-COMP:10748"/>
        <dbReference type="ChEBI" id="CHEBI:83833"/>
        <dbReference type="ChEBI" id="CHEBI:83834"/>
        <dbReference type="EC" id="5.2.1.8"/>
    </reaction>
</comment>
<keyword evidence="6 12" id="KW-0132">Cell division</keyword>
<dbReference type="GO" id="GO:0015031">
    <property type="term" value="P:protein transport"/>
    <property type="evidence" value="ECO:0007669"/>
    <property type="project" value="UniProtKB-UniRule"/>
</dbReference>
<keyword evidence="5 12" id="KW-0963">Cytoplasm</keyword>
<evidence type="ECO:0000256" key="12">
    <source>
        <dbReference type="HAMAP-Rule" id="MF_00303"/>
    </source>
</evidence>
<dbReference type="InterPro" id="IPR001179">
    <property type="entry name" value="PPIase_FKBP_dom"/>
</dbReference>
<comment type="caution">
    <text evidence="16">The sequence shown here is derived from an EMBL/GenBank/DDBJ whole genome shotgun (WGS) entry which is preliminary data.</text>
</comment>
<dbReference type="SUPFAM" id="SSF102735">
    <property type="entry name" value="Trigger factor ribosome-binding domain"/>
    <property type="match status" value="1"/>
</dbReference>
<dbReference type="GO" id="GO:0005737">
    <property type="term" value="C:cytoplasm"/>
    <property type="evidence" value="ECO:0007669"/>
    <property type="project" value="UniProtKB-SubCell"/>
</dbReference>
<evidence type="ECO:0000313" key="16">
    <source>
        <dbReference type="EMBL" id="POB03035.1"/>
    </source>
</evidence>
<keyword evidence="7 12" id="KW-0697">Rotamase</keyword>
<dbReference type="RefSeq" id="WP_104738658.1">
    <property type="nucleotide sequence ID" value="NZ_BMHR01000010.1"/>
</dbReference>
<name>A0A2P4EUB6_9GAMM</name>